<comment type="caution">
    <text evidence="3">The sequence shown here is derived from an EMBL/GenBank/DDBJ whole genome shotgun (WGS) entry which is preliminary data.</text>
</comment>
<evidence type="ECO:0000259" key="1">
    <source>
        <dbReference type="Pfam" id="PF00534"/>
    </source>
</evidence>
<dbReference type="InterPro" id="IPR028098">
    <property type="entry name" value="Glyco_trans_4-like_N"/>
</dbReference>
<dbReference type="Gene3D" id="3.40.50.2000">
    <property type="entry name" value="Glycogen Phosphorylase B"/>
    <property type="match status" value="2"/>
</dbReference>
<dbReference type="Proteomes" id="UP001193501">
    <property type="component" value="Unassembled WGS sequence"/>
</dbReference>
<evidence type="ECO:0000313" key="4">
    <source>
        <dbReference type="Proteomes" id="UP001193501"/>
    </source>
</evidence>
<reference evidence="3" key="1">
    <citation type="submission" date="2020-01" db="EMBL/GenBank/DDBJ databases">
        <authorList>
            <person name="Chen W.-M."/>
        </authorList>
    </citation>
    <scope>NUCLEOTIDE SEQUENCE</scope>
    <source>
        <strain evidence="3">CYK-10</strain>
    </source>
</reference>
<dbReference type="SUPFAM" id="SSF53756">
    <property type="entry name" value="UDP-Glycosyltransferase/glycogen phosphorylase"/>
    <property type="match status" value="1"/>
</dbReference>
<dbReference type="GO" id="GO:0016757">
    <property type="term" value="F:glycosyltransferase activity"/>
    <property type="evidence" value="ECO:0007669"/>
    <property type="project" value="InterPro"/>
</dbReference>
<evidence type="ECO:0000313" key="3">
    <source>
        <dbReference type="EMBL" id="NBZ86829.1"/>
    </source>
</evidence>
<dbReference type="EMBL" id="JAABNR010000003">
    <property type="protein sequence ID" value="NBZ86829.1"/>
    <property type="molecule type" value="Genomic_DNA"/>
</dbReference>
<feature type="domain" description="Glycosyltransferase subfamily 4-like N-terminal" evidence="2">
    <location>
        <begin position="88"/>
        <end position="217"/>
    </location>
</feature>
<proteinExistence type="predicted"/>
<gene>
    <name evidence="3" type="ORF">GV832_04485</name>
</gene>
<organism evidence="3 4">
    <name type="scientific">Stagnihabitans tardus</name>
    <dbReference type="NCBI Taxonomy" id="2699202"/>
    <lineage>
        <taxon>Bacteria</taxon>
        <taxon>Pseudomonadati</taxon>
        <taxon>Pseudomonadota</taxon>
        <taxon>Alphaproteobacteria</taxon>
        <taxon>Rhodobacterales</taxon>
        <taxon>Paracoccaceae</taxon>
        <taxon>Stagnihabitans</taxon>
    </lineage>
</organism>
<name>A0AAE4Y7Z0_9RHOB</name>
<feature type="domain" description="Glycosyl transferase family 1" evidence="1">
    <location>
        <begin position="230"/>
        <end position="375"/>
    </location>
</feature>
<evidence type="ECO:0000259" key="2">
    <source>
        <dbReference type="Pfam" id="PF13579"/>
    </source>
</evidence>
<dbReference type="Pfam" id="PF00534">
    <property type="entry name" value="Glycos_transf_1"/>
    <property type="match status" value="1"/>
</dbReference>
<dbReference type="InterPro" id="IPR001296">
    <property type="entry name" value="Glyco_trans_1"/>
</dbReference>
<dbReference type="RefSeq" id="WP_168773640.1">
    <property type="nucleotide sequence ID" value="NZ_JAABNR010000003.1"/>
</dbReference>
<keyword evidence="4" id="KW-1185">Reference proteome</keyword>
<accession>A0AAE4Y7Z0</accession>
<dbReference type="Pfam" id="PF13579">
    <property type="entry name" value="Glyco_trans_4_4"/>
    <property type="match status" value="1"/>
</dbReference>
<sequence>MTRTVIISHSHPKLRGGGGEVAAHRQFEHMRSIGQDAWFLGAAYDQAVIPTLFPNHNRLVEFAPHDHCFRAFPMDSSLMEHTNQEDEDALLAILLRYKADVYHFHHFWNIGAGVVRRLRAARPEAKLICTLHEFIAICMHDGQMVKRNNGQLCTESSAVSCALCFPYLIPAHFVVRKHRLQEMLACFDVLFSPSQFLADRFIAWGLPEAKLKVLENGLMPEEASTHAPPPDRHRRFAYFGQATPTKGLDVLLRAARRAVEQDEKTDFTLDIHGVTEERFRELWPKEPELPDNVRFRGTYRPTEVLDLMRGYGWVVVPSVWWENSPVVIQEARLAGTPVIASNIGGMKEKVGGWGELFPVGDSETLSRMILSLSADVALHQAALARITAPLMIDEHVKLLQDQIAAL</sequence>
<dbReference type="PANTHER" id="PTHR12526">
    <property type="entry name" value="GLYCOSYLTRANSFERASE"/>
    <property type="match status" value="1"/>
</dbReference>
<dbReference type="AlphaFoldDB" id="A0AAE4Y7Z0"/>
<protein>
    <submittedName>
        <fullName evidence="3">Glycosyltransferase</fullName>
    </submittedName>
</protein>